<dbReference type="InterPro" id="IPR046960">
    <property type="entry name" value="PPR_At4g14850-like_plant"/>
</dbReference>
<dbReference type="Pfam" id="PF01535">
    <property type="entry name" value="PPR"/>
    <property type="match status" value="1"/>
</dbReference>
<dbReference type="PANTHER" id="PTHR47926">
    <property type="entry name" value="PENTATRICOPEPTIDE REPEAT-CONTAINING PROTEIN"/>
    <property type="match status" value="1"/>
</dbReference>
<dbReference type="InterPro" id="IPR011990">
    <property type="entry name" value="TPR-like_helical_dom_sf"/>
</dbReference>
<evidence type="ECO:0000313" key="5">
    <source>
        <dbReference type="EMBL" id="KAK9994742.1"/>
    </source>
</evidence>
<gene>
    <name evidence="5" type="ORF">SO802_024445</name>
</gene>
<feature type="repeat" description="PPR" evidence="3">
    <location>
        <begin position="46"/>
        <end position="80"/>
    </location>
</feature>
<evidence type="ECO:0000256" key="2">
    <source>
        <dbReference type="ARBA" id="ARBA00022737"/>
    </source>
</evidence>
<evidence type="ECO:0000313" key="6">
    <source>
        <dbReference type="Proteomes" id="UP001459277"/>
    </source>
</evidence>
<evidence type="ECO:0000256" key="1">
    <source>
        <dbReference type="ARBA" id="ARBA00006643"/>
    </source>
</evidence>
<dbReference type="Pfam" id="PF20431">
    <property type="entry name" value="E_motif"/>
    <property type="match status" value="1"/>
</dbReference>
<dbReference type="InterPro" id="IPR032867">
    <property type="entry name" value="DYW_dom"/>
</dbReference>
<dbReference type="InterPro" id="IPR002885">
    <property type="entry name" value="PPR_rpt"/>
</dbReference>
<dbReference type="InterPro" id="IPR046849">
    <property type="entry name" value="E2_motif"/>
</dbReference>
<dbReference type="Proteomes" id="UP001459277">
    <property type="component" value="Unassembled WGS sequence"/>
</dbReference>
<dbReference type="GO" id="GO:0009451">
    <property type="term" value="P:RNA modification"/>
    <property type="evidence" value="ECO:0007669"/>
    <property type="project" value="InterPro"/>
</dbReference>
<organism evidence="5 6">
    <name type="scientific">Lithocarpus litseifolius</name>
    <dbReference type="NCBI Taxonomy" id="425828"/>
    <lineage>
        <taxon>Eukaryota</taxon>
        <taxon>Viridiplantae</taxon>
        <taxon>Streptophyta</taxon>
        <taxon>Embryophyta</taxon>
        <taxon>Tracheophyta</taxon>
        <taxon>Spermatophyta</taxon>
        <taxon>Magnoliopsida</taxon>
        <taxon>eudicotyledons</taxon>
        <taxon>Gunneridae</taxon>
        <taxon>Pentapetalae</taxon>
        <taxon>rosids</taxon>
        <taxon>fabids</taxon>
        <taxon>Fagales</taxon>
        <taxon>Fagaceae</taxon>
        <taxon>Lithocarpus</taxon>
    </lineage>
</organism>
<proteinExistence type="inferred from homology"/>
<keyword evidence="6" id="KW-1185">Reference proteome</keyword>
<dbReference type="FunFam" id="1.25.40.10:FF:001495">
    <property type="entry name" value="Pentatricopeptide repeat-containing protein At3g13880"/>
    <property type="match status" value="1"/>
</dbReference>
<keyword evidence="2" id="KW-0677">Repeat</keyword>
<dbReference type="AlphaFoldDB" id="A0AAW2CBP1"/>
<evidence type="ECO:0000259" key="4">
    <source>
        <dbReference type="Pfam" id="PF14432"/>
    </source>
</evidence>
<dbReference type="EMBL" id="JAZDWU010000008">
    <property type="protein sequence ID" value="KAK9994742.1"/>
    <property type="molecule type" value="Genomic_DNA"/>
</dbReference>
<comment type="similarity">
    <text evidence="1">Belongs to the PPR family. PCMP-H subfamily.</text>
</comment>
<dbReference type="Pfam" id="PF13041">
    <property type="entry name" value="PPR_2"/>
    <property type="match status" value="3"/>
</dbReference>
<dbReference type="PROSITE" id="PS51375">
    <property type="entry name" value="PPR"/>
    <property type="match status" value="3"/>
</dbReference>
<feature type="domain" description="DYW" evidence="4">
    <location>
        <begin position="470"/>
        <end position="535"/>
    </location>
</feature>
<reference evidence="5 6" key="1">
    <citation type="submission" date="2024-01" db="EMBL/GenBank/DDBJ databases">
        <title>A telomere-to-telomere, gap-free genome of sweet tea (Lithocarpus litseifolius).</title>
        <authorList>
            <person name="Zhou J."/>
        </authorList>
    </citation>
    <scope>NUCLEOTIDE SEQUENCE [LARGE SCALE GENOMIC DNA]</scope>
    <source>
        <strain evidence="5">Zhou-2022a</strain>
        <tissue evidence="5">Leaf</tissue>
    </source>
</reference>
<name>A0AAW2CBP1_9ROSI</name>
<dbReference type="Pfam" id="PF20430">
    <property type="entry name" value="Eplus_motif"/>
    <property type="match status" value="1"/>
</dbReference>
<feature type="repeat" description="PPR" evidence="3">
    <location>
        <begin position="183"/>
        <end position="217"/>
    </location>
</feature>
<dbReference type="PANTHER" id="PTHR47926:SF381">
    <property type="entry name" value="DYW DOMAIN-CONTAINING PROTEIN"/>
    <property type="match status" value="1"/>
</dbReference>
<dbReference type="GO" id="GO:0003723">
    <property type="term" value="F:RNA binding"/>
    <property type="evidence" value="ECO:0007669"/>
    <property type="project" value="InterPro"/>
</dbReference>
<dbReference type="Pfam" id="PF14432">
    <property type="entry name" value="DYW_deaminase"/>
    <property type="match status" value="1"/>
</dbReference>
<feature type="repeat" description="PPR" evidence="3">
    <location>
        <begin position="284"/>
        <end position="318"/>
    </location>
</feature>
<comment type="caution">
    <text evidence="5">The sequence shown here is derived from an EMBL/GenBank/DDBJ whole genome shotgun (WGS) entry which is preliminary data.</text>
</comment>
<protein>
    <recommendedName>
        <fullName evidence="4">DYW domain-containing protein</fullName>
    </recommendedName>
</protein>
<dbReference type="Gene3D" id="1.25.40.10">
    <property type="entry name" value="Tetratricopeptide repeat domain"/>
    <property type="match status" value="3"/>
</dbReference>
<dbReference type="NCBIfam" id="TIGR00756">
    <property type="entry name" value="PPR"/>
    <property type="match status" value="3"/>
</dbReference>
<sequence>MPQLGLKLNTYAPGSVLKACGTNIKDSNQHGNALHAFSVKLGLDLDDVVATALIDMYAKTGDLVDAIQIFKLMSDQSIFIYNAMISGFLHGETISDEYANEAFDLFSKMQKKKMKPSKFTFSSMLKACNAIEAFDYGKQIHAQICKWNLHLDEFIGSALTNLYFLSGSVEDGAKCFVVTPKLDIVSWTSIISGYVQNGHFGSALALFYELLSFGMKPDEFIISSMLGACSNLASPRSGQQIQGYAIKTGIGKFTIIQNSQICMYAKSGDIDSSPLTFEEMENPDVVSWSVMISSNAQHGCARKALSLFELMKGYGIAPNHITFLGVLTACSHGVLVKGLRFFENMKKDYCMAVNDTVTGKRVAERVIELEPQGSTSYVLLYNIYNDAGINLPATKIRELMKDRGVKKELGLSWIEVGNEVQCFVVGDRSHPMSQVIYACLEEMMKTIEKLVYIEEMPISSISEPKLNASTVMNYHSEKLAVTYGILSLPASAPVKVMKNLRVFQDCHTMMKFLSRVEKREIILRDSIHFHHFREDRDTLHNENIDYH</sequence>
<dbReference type="InterPro" id="IPR046848">
    <property type="entry name" value="E_motif"/>
</dbReference>
<evidence type="ECO:0000256" key="3">
    <source>
        <dbReference type="PROSITE-ProRule" id="PRU00708"/>
    </source>
</evidence>
<dbReference type="GO" id="GO:0008270">
    <property type="term" value="F:zinc ion binding"/>
    <property type="evidence" value="ECO:0007669"/>
    <property type="project" value="InterPro"/>
</dbReference>
<accession>A0AAW2CBP1</accession>